<dbReference type="EMBL" id="JEME01001628">
    <property type="protein sequence ID" value="KYG06549.1"/>
    <property type="molecule type" value="Genomic_DNA"/>
</dbReference>
<comment type="cofactor">
    <cofactor evidence="1">
        <name>(R)-lipoate</name>
        <dbReference type="ChEBI" id="CHEBI:83088"/>
    </cofactor>
</comment>
<evidence type="ECO:0000313" key="7">
    <source>
        <dbReference type="EMBL" id="KYG06549.1"/>
    </source>
</evidence>
<comment type="caution">
    <text evidence="7">The sequence shown here is derived from an EMBL/GenBank/DDBJ whole genome shotgun (WGS) entry which is preliminary data.</text>
</comment>
<evidence type="ECO:0000256" key="2">
    <source>
        <dbReference type="ARBA" id="ARBA00011484"/>
    </source>
</evidence>
<keyword evidence="3" id="KW-0808">Transferase</keyword>
<feature type="domain" description="Lipoyl-binding" evidence="6">
    <location>
        <begin position="3"/>
        <end position="78"/>
    </location>
</feature>
<keyword evidence="5" id="KW-0012">Acyltransferase</keyword>
<dbReference type="GO" id="GO:0005737">
    <property type="term" value="C:cytoplasm"/>
    <property type="evidence" value="ECO:0007669"/>
    <property type="project" value="TreeGrafter"/>
</dbReference>
<sequence length="93" mass="10070">MGKYEFRLPDIGEGVTEGEIVSWLVSPGDVVVEDQPMVEVMTDKATVTITSPRSGRIVETRGKVGGVVPVHSVLVVFDLDDRPAASPARRRAH</sequence>
<dbReference type="CDD" id="cd06849">
    <property type="entry name" value="lipoyl_domain"/>
    <property type="match status" value="1"/>
</dbReference>
<evidence type="ECO:0000256" key="3">
    <source>
        <dbReference type="ARBA" id="ARBA00022679"/>
    </source>
</evidence>
<dbReference type="PANTHER" id="PTHR43178">
    <property type="entry name" value="DIHYDROLIPOAMIDE ACETYLTRANSFERASE COMPONENT OF PYRUVATE DEHYDROGENASE COMPLEX"/>
    <property type="match status" value="1"/>
</dbReference>
<evidence type="ECO:0000256" key="4">
    <source>
        <dbReference type="ARBA" id="ARBA00022823"/>
    </source>
</evidence>
<dbReference type="PROSITE" id="PS50968">
    <property type="entry name" value="BIOTINYL_LIPOYL"/>
    <property type="match status" value="1"/>
</dbReference>
<dbReference type="SUPFAM" id="SSF51230">
    <property type="entry name" value="Single hybrid motif"/>
    <property type="match status" value="1"/>
</dbReference>
<dbReference type="PROSITE" id="PS00189">
    <property type="entry name" value="LIPOYL"/>
    <property type="match status" value="1"/>
</dbReference>
<organism evidence="7 8">
    <name type="scientific">Sorangium cellulosum</name>
    <name type="common">Polyangium cellulosum</name>
    <dbReference type="NCBI Taxonomy" id="56"/>
    <lineage>
        <taxon>Bacteria</taxon>
        <taxon>Pseudomonadati</taxon>
        <taxon>Myxococcota</taxon>
        <taxon>Polyangia</taxon>
        <taxon>Polyangiales</taxon>
        <taxon>Polyangiaceae</taxon>
        <taxon>Sorangium</taxon>
    </lineage>
</organism>
<evidence type="ECO:0000256" key="5">
    <source>
        <dbReference type="ARBA" id="ARBA00023315"/>
    </source>
</evidence>
<accession>A0A150TPD5</accession>
<dbReference type="Pfam" id="PF00364">
    <property type="entry name" value="Biotin_lipoyl"/>
    <property type="match status" value="1"/>
</dbReference>
<proteinExistence type="predicted"/>
<evidence type="ECO:0000256" key="1">
    <source>
        <dbReference type="ARBA" id="ARBA00001938"/>
    </source>
</evidence>
<dbReference type="InterPro" id="IPR050743">
    <property type="entry name" value="2-oxoacid_DH_E2_comp"/>
</dbReference>
<protein>
    <recommendedName>
        <fullName evidence="6">Lipoyl-binding domain-containing protein</fullName>
    </recommendedName>
</protein>
<name>A0A150TPD5_SORCE</name>
<reference evidence="7 8" key="1">
    <citation type="submission" date="2014-02" db="EMBL/GenBank/DDBJ databases">
        <title>The small core and large imbalanced accessory genome model reveals a collaborative survival strategy of Sorangium cellulosum strains in nature.</title>
        <authorList>
            <person name="Han K."/>
            <person name="Peng R."/>
            <person name="Blom J."/>
            <person name="Li Y.-Z."/>
        </authorList>
    </citation>
    <scope>NUCLEOTIDE SEQUENCE [LARGE SCALE GENOMIC DNA]</scope>
    <source>
        <strain evidence="7 8">So0007-03</strain>
    </source>
</reference>
<comment type="subunit">
    <text evidence="2">Forms a 24-polypeptide structural core with octahedral symmetry.</text>
</comment>
<gene>
    <name evidence="7" type="ORF">BE21_34140</name>
</gene>
<dbReference type="InterPro" id="IPR000089">
    <property type="entry name" value="Biotin_lipoyl"/>
</dbReference>
<dbReference type="AlphaFoldDB" id="A0A150TPD5"/>
<dbReference type="Proteomes" id="UP000075502">
    <property type="component" value="Unassembled WGS sequence"/>
</dbReference>
<dbReference type="GO" id="GO:0016407">
    <property type="term" value="F:acetyltransferase activity"/>
    <property type="evidence" value="ECO:0007669"/>
    <property type="project" value="TreeGrafter"/>
</dbReference>
<dbReference type="PANTHER" id="PTHR43178:SF5">
    <property type="entry name" value="LIPOAMIDE ACYLTRANSFERASE COMPONENT OF BRANCHED-CHAIN ALPHA-KETO ACID DEHYDROGENASE COMPLEX, MITOCHONDRIAL"/>
    <property type="match status" value="1"/>
</dbReference>
<dbReference type="InterPro" id="IPR011053">
    <property type="entry name" value="Single_hybrid_motif"/>
</dbReference>
<evidence type="ECO:0000259" key="6">
    <source>
        <dbReference type="PROSITE" id="PS50968"/>
    </source>
</evidence>
<keyword evidence="4" id="KW-0450">Lipoyl</keyword>
<evidence type="ECO:0000313" key="8">
    <source>
        <dbReference type="Proteomes" id="UP000075502"/>
    </source>
</evidence>
<dbReference type="GO" id="GO:0031405">
    <property type="term" value="F:lipoic acid binding"/>
    <property type="evidence" value="ECO:0007669"/>
    <property type="project" value="TreeGrafter"/>
</dbReference>
<dbReference type="InterPro" id="IPR003016">
    <property type="entry name" value="2-oxoA_DH_lipoyl-BS"/>
</dbReference>
<dbReference type="Gene3D" id="2.40.50.100">
    <property type="match status" value="1"/>
</dbReference>